<dbReference type="EMBL" id="GBXM01029184">
    <property type="protein sequence ID" value="JAH79393.1"/>
    <property type="molecule type" value="Transcribed_RNA"/>
</dbReference>
<reference evidence="1" key="2">
    <citation type="journal article" date="2015" name="Fish Shellfish Immunol.">
        <title>Early steps in the European eel (Anguilla anguilla)-Vibrio vulnificus interaction in the gills: Role of the RtxA13 toxin.</title>
        <authorList>
            <person name="Callol A."/>
            <person name="Pajuelo D."/>
            <person name="Ebbesson L."/>
            <person name="Teles M."/>
            <person name="MacKenzie S."/>
            <person name="Amaro C."/>
        </authorList>
    </citation>
    <scope>NUCLEOTIDE SEQUENCE</scope>
</reference>
<protein>
    <submittedName>
        <fullName evidence="1">Uncharacterized protein</fullName>
    </submittedName>
</protein>
<name>A0A0E9VQ85_ANGAN</name>
<proteinExistence type="predicted"/>
<accession>A0A0E9VQ85</accession>
<organism evidence="1">
    <name type="scientific">Anguilla anguilla</name>
    <name type="common">European freshwater eel</name>
    <name type="synonym">Muraena anguilla</name>
    <dbReference type="NCBI Taxonomy" id="7936"/>
    <lineage>
        <taxon>Eukaryota</taxon>
        <taxon>Metazoa</taxon>
        <taxon>Chordata</taxon>
        <taxon>Craniata</taxon>
        <taxon>Vertebrata</taxon>
        <taxon>Euteleostomi</taxon>
        <taxon>Actinopterygii</taxon>
        <taxon>Neopterygii</taxon>
        <taxon>Teleostei</taxon>
        <taxon>Anguilliformes</taxon>
        <taxon>Anguillidae</taxon>
        <taxon>Anguilla</taxon>
    </lineage>
</organism>
<reference evidence="1" key="1">
    <citation type="submission" date="2014-11" db="EMBL/GenBank/DDBJ databases">
        <authorList>
            <person name="Amaro Gonzalez C."/>
        </authorList>
    </citation>
    <scope>NUCLEOTIDE SEQUENCE</scope>
</reference>
<evidence type="ECO:0000313" key="1">
    <source>
        <dbReference type="EMBL" id="JAH79393.1"/>
    </source>
</evidence>
<dbReference type="AlphaFoldDB" id="A0A0E9VQ85"/>
<sequence length="93" mass="10812">MSWRESYLPDGLRVSEVRTLDGHSVFLRVLLAVKTHGHHFFRTRYTPGNVRFPQASWNRSNNLNTEHRARKLNTLNPGISCVRAHYRLKSLGI</sequence>